<dbReference type="Gene3D" id="3.40.50.2300">
    <property type="match status" value="1"/>
</dbReference>
<dbReference type="PROSITE" id="PS51755">
    <property type="entry name" value="OMPR_PHOB"/>
    <property type="match status" value="1"/>
</dbReference>
<evidence type="ECO:0000256" key="6">
    <source>
        <dbReference type="PROSITE-ProRule" id="PRU00169"/>
    </source>
</evidence>
<dbReference type="PANTHER" id="PTHR48111:SF1">
    <property type="entry name" value="TWO-COMPONENT RESPONSE REGULATOR ORR33"/>
    <property type="match status" value="1"/>
</dbReference>
<dbReference type="SMART" id="SM00448">
    <property type="entry name" value="REC"/>
    <property type="match status" value="1"/>
</dbReference>
<feature type="domain" description="OmpR/PhoB-type" evidence="9">
    <location>
        <begin position="130"/>
        <end position="224"/>
    </location>
</feature>
<feature type="DNA-binding region" description="OmpR/PhoB-type" evidence="7">
    <location>
        <begin position="130"/>
        <end position="224"/>
    </location>
</feature>
<dbReference type="GO" id="GO:0032993">
    <property type="term" value="C:protein-DNA complex"/>
    <property type="evidence" value="ECO:0007669"/>
    <property type="project" value="TreeGrafter"/>
</dbReference>
<proteinExistence type="predicted"/>
<dbReference type="EMBL" id="FQYR01000003">
    <property type="protein sequence ID" value="SHJ14991.1"/>
    <property type="molecule type" value="Genomic_DNA"/>
</dbReference>
<dbReference type="SMART" id="SM00862">
    <property type="entry name" value="Trans_reg_C"/>
    <property type="match status" value="1"/>
</dbReference>
<dbReference type="Pfam" id="PF00486">
    <property type="entry name" value="Trans_reg_C"/>
    <property type="match status" value="1"/>
</dbReference>
<dbReference type="GO" id="GO:0006355">
    <property type="term" value="P:regulation of DNA-templated transcription"/>
    <property type="evidence" value="ECO:0007669"/>
    <property type="project" value="InterPro"/>
</dbReference>
<dbReference type="PANTHER" id="PTHR48111">
    <property type="entry name" value="REGULATOR OF RPOS"/>
    <property type="match status" value="1"/>
</dbReference>
<evidence type="ECO:0000313" key="10">
    <source>
        <dbReference type="EMBL" id="SHJ14991.1"/>
    </source>
</evidence>
<evidence type="ECO:0000313" key="11">
    <source>
        <dbReference type="Proteomes" id="UP000184510"/>
    </source>
</evidence>
<dbReference type="GO" id="GO:0000976">
    <property type="term" value="F:transcription cis-regulatory region binding"/>
    <property type="evidence" value="ECO:0007669"/>
    <property type="project" value="TreeGrafter"/>
</dbReference>
<dbReference type="Pfam" id="PF00072">
    <property type="entry name" value="Response_reg"/>
    <property type="match status" value="1"/>
</dbReference>
<dbReference type="InterPro" id="IPR001789">
    <property type="entry name" value="Sig_transdc_resp-reg_receiver"/>
</dbReference>
<dbReference type="GO" id="GO:0000156">
    <property type="term" value="F:phosphorelay response regulator activity"/>
    <property type="evidence" value="ECO:0007669"/>
    <property type="project" value="TreeGrafter"/>
</dbReference>
<evidence type="ECO:0000256" key="2">
    <source>
        <dbReference type="ARBA" id="ARBA00023012"/>
    </source>
</evidence>
<keyword evidence="11" id="KW-1185">Reference proteome</keyword>
<feature type="domain" description="Response regulatory" evidence="8">
    <location>
        <begin position="8"/>
        <end position="122"/>
    </location>
</feature>
<dbReference type="FunCoup" id="A0A1M6GYH3">
    <property type="interactions" value="161"/>
</dbReference>
<dbReference type="Proteomes" id="UP000184510">
    <property type="component" value="Unassembled WGS sequence"/>
</dbReference>
<dbReference type="CDD" id="cd00383">
    <property type="entry name" value="trans_reg_C"/>
    <property type="match status" value="1"/>
</dbReference>
<dbReference type="InterPro" id="IPR011006">
    <property type="entry name" value="CheY-like_superfamily"/>
</dbReference>
<protein>
    <submittedName>
        <fullName evidence="10">Two-component system, OmpR family, response regulator</fullName>
    </submittedName>
</protein>
<dbReference type="FunFam" id="3.40.50.2300:FF:000002">
    <property type="entry name" value="DNA-binding response regulator PhoP"/>
    <property type="match status" value="1"/>
</dbReference>
<keyword evidence="5" id="KW-0804">Transcription</keyword>
<evidence type="ECO:0000259" key="9">
    <source>
        <dbReference type="PROSITE" id="PS51755"/>
    </source>
</evidence>
<evidence type="ECO:0000256" key="1">
    <source>
        <dbReference type="ARBA" id="ARBA00022553"/>
    </source>
</evidence>
<keyword evidence="2" id="KW-0902">Two-component regulatory system</keyword>
<keyword evidence="3" id="KW-0805">Transcription regulation</keyword>
<dbReference type="InterPro" id="IPR001867">
    <property type="entry name" value="OmpR/PhoB-type_DNA-bd"/>
</dbReference>
<gene>
    <name evidence="10" type="ORF">SAMN02745181_1307</name>
</gene>
<accession>A0A1M6GYH3</accession>
<name>A0A1M6GYH3_9BACT</name>
<dbReference type="Gene3D" id="1.10.10.10">
    <property type="entry name" value="Winged helix-like DNA-binding domain superfamily/Winged helix DNA-binding domain"/>
    <property type="match status" value="1"/>
</dbReference>
<evidence type="ECO:0000256" key="5">
    <source>
        <dbReference type="ARBA" id="ARBA00023163"/>
    </source>
</evidence>
<evidence type="ECO:0000259" key="8">
    <source>
        <dbReference type="PROSITE" id="PS50110"/>
    </source>
</evidence>
<dbReference type="CDD" id="cd19935">
    <property type="entry name" value="REC_OmpR_CusR-like"/>
    <property type="match status" value="1"/>
</dbReference>
<dbReference type="InterPro" id="IPR036388">
    <property type="entry name" value="WH-like_DNA-bd_sf"/>
</dbReference>
<dbReference type="STRING" id="1123071.SAMN02745181_1307"/>
<keyword evidence="4 7" id="KW-0238">DNA-binding</keyword>
<evidence type="ECO:0000256" key="7">
    <source>
        <dbReference type="PROSITE-ProRule" id="PRU01091"/>
    </source>
</evidence>
<dbReference type="PROSITE" id="PS50110">
    <property type="entry name" value="RESPONSE_REGULATORY"/>
    <property type="match status" value="1"/>
</dbReference>
<evidence type="ECO:0000256" key="4">
    <source>
        <dbReference type="ARBA" id="ARBA00023125"/>
    </source>
</evidence>
<dbReference type="SUPFAM" id="SSF52172">
    <property type="entry name" value="CheY-like"/>
    <property type="match status" value="1"/>
</dbReference>
<dbReference type="GO" id="GO:0005829">
    <property type="term" value="C:cytosol"/>
    <property type="evidence" value="ECO:0007669"/>
    <property type="project" value="TreeGrafter"/>
</dbReference>
<dbReference type="AlphaFoldDB" id="A0A1M6GYH3"/>
<feature type="modified residue" description="4-aspartylphosphate" evidence="6">
    <location>
        <position position="57"/>
    </location>
</feature>
<keyword evidence="1 6" id="KW-0597">Phosphoprotein</keyword>
<organism evidence="10 11">
    <name type="scientific">Rubritalea squalenifaciens DSM 18772</name>
    <dbReference type="NCBI Taxonomy" id="1123071"/>
    <lineage>
        <taxon>Bacteria</taxon>
        <taxon>Pseudomonadati</taxon>
        <taxon>Verrucomicrobiota</taxon>
        <taxon>Verrucomicrobiia</taxon>
        <taxon>Verrucomicrobiales</taxon>
        <taxon>Rubritaleaceae</taxon>
        <taxon>Rubritalea</taxon>
    </lineage>
</organism>
<dbReference type="InterPro" id="IPR039420">
    <property type="entry name" value="WalR-like"/>
</dbReference>
<reference evidence="10 11" key="1">
    <citation type="submission" date="2016-11" db="EMBL/GenBank/DDBJ databases">
        <authorList>
            <person name="Jaros S."/>
            <person name="Januszkiewicz K."/>
            <person name="Wedrychowicz H."/>
        </authorList>
    </citation>
    <scope>NUCLEOTIDE SEQUENCE [LARGE SCALE GENOMIC DNA]</scope>
    <source>
        <strain evidence="10 11">DSM 18772</strain>
    </source>
</reference>
<dbReference type="RefSeq" id="WP_200797078.1">
    <property type="nucleotide sequence ID" value="NZ_FQYR01000003.1"/>
</dbReference>
<evidence type="ECO:0000256" key="3">
    <source>
        <dbReference type="ARBA" id="ARBA00023015"/>
    </source>
</evidence>
<sequence>MLLEKTMKVLVIEDDADVRQSLVQTLEEELFVVDAAVDGAEGLYRASEWQYDVIVLDVMLPELDGWKVIERLRVKGILTPVLMLTALGEINHRIRGLDSGADDFLSKPFDERELVARLYALHRRATGRAAHCIELGQIVVNTVDQTVSLRGEQISLTASQYRIVAHLATRAGQVISREELAEAIISEDNDRLSNVIDVQIHHIRRKLGKDFIVSRRGLGYVIPVE</sequence>
<dbReference type="InParanoid" id="A0A1M6GYH3"/>